<proteinExistence type="inferred from homology"/>
<dbReference type="InterPro" id="IPR050301">
    <property type="entry name" value="NTE"/>
</dbReference>
<feature type="short sequence motif" description="GXGXXG" evidence="11">
    <location>
        <begin position="1403"/>
        <end position="1408"/>
    </location>
</feature>
<dbReference type="InterPro" id="IPR014710">
    <property type="entry name" value="RmlC-like_jellyroll"/>
</dbReference>
<dbReference type="InterPro" id="IPR000595">
    <property type="entry name" value="cNMP-bd_dom"/>
</dbReference>
<keyword evidence="8 12" id="KW-1133">Transmembrane helix</keyword>
<dbReference type="Proteomes" id="UP000187283">
    <property type="component" value="Unassembled WGS sequence"/>
</dbReference>
<feature type="transmembrane region" description="Helical" evidence="12">
    <location>
        <begin position="45"/>
        <end position="67"/>
    </location>
</feature>
<evidence type="ECO:0000259" key="15">
    <source>
        <dbReference type="PROSITE" id="PS50042"/>
    </source>
</evidence>
<feature type="compositionally biased region" description="Low complexity" evidence="13">
    <location>
        <begin position="233"/>
        <end position="252"/>
    </location>
</feature>
<evidence type="ECO:0000256" key="13">
    <source>
        <dbReference type="SAM" id="MobiDB-lite"/>
    </source>
</evidence>
<feature type="region of interest" description="Disordered" evidence="13">
    <location>
        <begin position="230"/>
        <end position="258"/>
    </location>
</feature>
<feature type="domain" description="Cyclic nucleotide-binding" evidence="15">
    <location>
        <begin position="928"/>
        <end position="1018"/>
    </location>
</feature>
<comment type="subcellular location">
    <subcellularLocation>
        <location evidence="12">Endoplasmic reticulum membrane</location>
    </subcellularLocation>
    <subcellularLocation>
        <location evidence="1">Membrane</location>
    </subcellularLocation>
</comment>
<dbReference type="PROSITE" id="PS51635">
    <property type="entry name" value="PNPLA"/>
    <property type="match status" value="1"/>
</dbReference>
<evidence type="ECO:0000313" key="17">
    <source>
        <dbReference type="EMBL" id="OMJ07422.1"/>
    </source>
</evidence>
<feature type="region of interest" description="Disordered" evidence="13">
    <location>
        <begin position="1739"/>
        <end position="1760"/>
    </location>
</feature>
<dbReference type="InterPro" id="IPR002641">
    <property type="entry name" value="PNPLA_dom"/>
</dbReference>
<comment type="similarity">
    <text evidence="2 12">Belongs to the NTE family.</text>
</comment>
<dbReference type="Gene3D" id="3.40.1090.10">
    <property type="entry name" value="Cytosolic phospholipase A2 catalytic domain"/>
    <property type="match status" value="2"/>
</dbReference>
<comment type="function">
    <text evidence="12">Intracellular phospholipase B that catalyzes the double deacylation of phosphatidylcholine (PC) to glycerophosphocholine (GroPCho). Plays an important role in membrane lipid homeostasis.</text>
</comment>
<name>A0A1R1WYF2_9FUNG</name>
<feature type="domain" description="PNPLA" evidence="16">
    <location>
        <begin position="1399"/>
        <end position="1564"/>
    </location>
</feature>
<keyword evidence="5 12" id="KW-0812">Transmembrane</keyword>
<keyword evidence="9 11" id="KW-0443">Lipid metabolism</keyword>
<feature type="compositionally biased region" description="Basic and acidic residues" evidence="13">
    <location>
        <begin position="1779"/>
        <end position="1790"/>
    </location>
</feature>
<evidence type="ECO:0000256" key="4">
    <source>
        <dbReference type="ARBA" id="ARBA00018317"/>
    </source>
</evidence>
<organism evidence="17 18">
    <name type="scientific">Smittium culicis</name>
    <dbReference type="NCBI Taxonomy" id="133412"/>
    <lineage>
        <taxon>Eukaryota</taxon>
        <taxon>Fungi</taxon>
        <taxon>Fungi incertae sedis</taxon>
        <taxon>Zoopagomycota</taxon>
        <taxon>Kickxellomycotina</taxon>
        <taxon>Harpellomycetes</taxon>
        <taxon>Harpellales</taxon>
        <taxon>Legeriomycetaceae</taxon>
        <taxon>Smittium</taxon>
    </lineage>
</organism>
<dbReference type="EMBL" id="LSSN01006049">
    <property type="protein sequence ID" value="OMJ07422.1"/>
    <property type="molecule type" value="Genomic_DNA"/>
</dbReference>
<feature type="short sequence motif" description="GXSXG" evidence="11">
    <location>
        <begin position="1430"/>
        <end position="1434"/>
    </location>
</feature>
<dbReference type="Pfam" id="PF01734">
    <property type="entry name" value="Patatin"/>
    <property type="match status" value="1"/>
</dbReference>
<dbReference type="SUPFAM" id="SSF51206">
    <property type="entry name" value="cAMP-binding domain-like"/>
    <property type="match status" value="3"/>
</dbReference>
<feature type="compositionally biased region" description="Polar residues" evidence="13">
    <location>
        <begin position="1792"/>
        <end position="1808"/>
    </location>
</feature>
<dbReference type="InterPro" id="IPR018490">
    <property type="entry name" value="cNMP-bd_dom_sf"/>
</dbReference>
<comment type="caution">
    <text evidence="17">The sequence shown here is derived from an EMBL/GenBank/DDBJ whole genome shotgun (WGS) entry which is preliminary data.</text>
</comment>
<evidence type="ECO:0000259" key="16">
    <source>
        <dbReference type="PROSITE" id="PS51635"/>
    </source>
</evidence>
<feature type="short sequence motif" description="DGA/G" evidence="11">
    <location>
        <begin position="1551"/>
        <end position="1553"/>
    </location>
</feature>
<evidence type="ECO:0000256" key="6">
    <source>
        <dbReference type="ARBA" id="ARBA00022801"/>
    </source>
</evidence>
<keyword evidence="6 11" id="KW-0378">Hydrolase</keyword>
<feature type="region of interest" description="Disordered" evidence="13">
    <location>
        <begin position="806"/>
        <end position="847"/>
    </location>
</feature>
<keyword evidence="14" id="KW-0732">Signal</keyword>
<evidence type="ECO:0000256" key="8">
    <source>
        <dbReference type="ARBA" id="ARBA00022989"/>
    </source>
</evidence>
<evidence type="ECO:0000256" key="11">
    <source>
        <dbReference type="PROSITE-ProRule" id="PRU01161"/>
    </source>
</evidence>
<feature type="active site" description="Proton acceptor" evidence="11">
    <location>
        <position position="1551"/>
    </location>
</feature>
<feature type="region of interest" description="Disordered" evidence="13">
    <location>
        <begin position="1773"/>
        <end position="1808"/>
    </location>
</feature>
<dbReference type="GO" id="GO:0046486">
    <property type="term" value="P:glycerolipid metabolic process"/>
    <property type="evidence" value="ECO:0007669"/>
    <property type="project" value="UniProtKB-ARBA"/>
</dbReference>
<evidence type="ECO:0000256" key="3">
    <source>
        <dbReference type="ARBA" id="ARBA00013274"/>
    </source>
</evidence>
<feature type="compositionally biased region" description="Low complexity" evidence="13">
    <location>
        <begin position="1741"/>
        <end position="1751"/>
    </location>
</feature>
<evidence type="ECO:0000256" key="5">
    <source>
        <dbReference type="ARBA" id="ARBA00022692"/>
    </source>
</evidence>
<evidence type="ECO:0000256" key="1">
    <source>
        <dbReference type="ARBA" id="ARBA00004370"/>
    </source>
</evidence>
<dbReference type="Gene3D" id="2.60.120.10">
    <property type="entry name" value="Jelly Rolls"/>
    <property type="match status" value="3"/>
</dbReference>
<keyword evidence="10 12" id="KW-0472">Membrane</keyword>
<dbReference type="STRING" id="133412.A0A1R1WYF2"/>
<dbReference type="PROSITE" id="PS50042">
    <property type="entry name" value="CNMP_BINDING_3"/>
    <property type="match status" value="2"/>
</dbReference>
<evidence type="ECO:0000256" key="14">
    <source>
        <dbReference type="SAM" id="SignalP"/>
    </source>
</evidence>
<accession>A0A1R1WYF2</accession>
<feature type="active site" description="Nucleophile" evidence="11">
    <location>
        <position position="1432"/>
    </location>
</feature>
<dbReference type="EC" id="3.1.1.5" evidence="3 12"/>
<keyword evidence="7 11" id="KW-0442">Lipid degradation</keyword>
<gene>
    <name evidence="17" type="ORF">AYI70_g12198</name>
</gene>
<dbReference type="Pfam" id="PF00027">
    <property type="entry name" value="cNMP_binding"/>
    <property type="match status" value="1"/>
</dbReference>
<evidence type="ECO:0000256" key="12">
    <source>
        <dbReference type="RuleBase" id="RU362043"/>
    </source>
</evidence>
<feature type="region of interest" description="Disordered" evidence="13">
    <location>
        <begin position="730"/>
        <end position="749"/>
    </location>
</feature>
<reference evidence="17 18" key="1">
    <citation type="submission" date="2017-01" db="EMBL/GenBank/DDBJ databases">
        <authorList>
            <person name="Mah S.A."/>
            <person name="Swanson W.J."/>
            <person name="Moy G.W."/>
            <person name="Vacquier V.D."/>
        </authorList>
    </citation>
    <scope>NUCLEOTIDE SEQUENCE [LARGE SCALE GENOMIC DNA]</scope>
    <source>
        <strain evidence="17 18">GSMNP</strain>
    </source>
</reference>
<feature type="compositionally biased region" description="Polar residues" evidence="13">
    <location>
        <begin position="740"/>
        <end position="749"/>
    </location>
</feature>
<feature type="domain" description="Cyclic nucleotide-binding" evidence="15">
    <location>
        <begin position="691"/>
        <end position="719"/>
    </location>
</feature>
<dbReference type="PANTHER" id="PTHR14226:SF29">
    <property type="entry name" value="NEUROPATHY TARGET ESTERASE SWS"/>
    <property type="match status" value="1"/>
</dbReference>
<dbReference type="InterPro" id="IPR016035">
    <property type="entry name" value="Acyl_Trfase/lysoPLipase"/>
</dbReference>
<dbReference type="Pfam" id="PF24179">
    <property type="entry name" value="NTE_Ploop"/>
    <property type="match status" value="1"/>
</dbReference>
<dbReference type="OrthoDB" id="421051at2759"/>
<protein>
    <recommendedName>
        <fullName evidence="4 12">Lysophospholipase NTE1</fullName>
        <ecNumber evidence="3 12">3.1.1.5</ecNumber>
    </recommendedName>
    <alternativeName>
        <fullName evidence="12">Intracellular phospholipase B</fullName>
    </alternativeName>
</protein>
<evidence type="ECO:0000313" key="18">
    <source>
        <dbReference type="Proteomes" id="UP000187283"/>
    </source>
</evidence>
<dbReference type="SUPFAM" id="SSF52151">
    <property type="entry name" value="FabD/lysophospholipase-like"/>
    <property type="match status" value="1"/>
</dbReference>
<comment type="catalytic activity">
    <reaction evidence="12">
        <text>a 1-acyl-sn-glycero-3-phosphocholine + H2O = sn-glycerol 3-phosphocholine + a fatty acid + H(+)</text>
        <dbReference type="Rhea" id="RHEA:15177"/>
        <dbReference type="ChEBI" id="CHEBI:15377"/>
        <dbReference type="ChEBI" id="CHEBI:15378"/>
        <dbReference type="ChEBI" id="CHEBI:16870"/>
        <dbReference type="ChEBI" id="CHEBI:28868"/>
        <dbReference type="ChEBI" id="CHEBI:58168"/>
        <dbReference type="EC" id="3.1.1.5"/>
    </reaction>
</comment>
<sequence>MRKSAIISKCIFILLLLSLFALPNEIKNESNLNYKPSEASSNSQIVSSIVTIICGALTSVFIIRNVYFPKHYKSSTSAPNNVPPNKDPINRFKSNINISLEDIEACSDEYLDLSPKNSEKSLPDITGEFPFGYNKSFNSAPYNPGIGVNFLDAFLKSIQIFGYLEDAVFYELSRQLQTQRVLAGEKLYSIEKRRDFCVVVDGHITVYAVDTNYPLSSKLKHSSNSTGFSFENQSDSSQSYDSIQSSDYYSQSDNDDMFPKRSINSKQILREVGQGKILSGILQILKIFTENILDSHEIPSLNETNKTNHIIGIATVDTTLAVIPEKAFRRVREKFPKSAAHMIQVILTRLQRVTLFTMQNYLNLSNQVVSFEKKLSSIPSNPDYLNFPLGNLGLGSSKSPSPSSSKDTVDNILTLCMLEYESRNTNIKSSFQQPFNSNNPSTSNGLGIRSIPASRNASSFKNSNYFSSINSTVNIPSNGLEISSSLIDDDSIILINESSLEFLLHIHGPNLLRKKFSDNKYSETSINCLSSEEPNFLFQSKIDPSLFRESSSDSEELWKVPRPSDISNLFATAVNLVSKSLGIASVDSFNRPSSMSLITHPSTSKSYQKVDDLNSQISSSEDSISSHKAFSSQPISIFPKIDNQEELDTTLNRKKSAPTSKKSKKKPLALKRYFSPQNTSTFSFNDIKLIYAPPGKTIIKKGQRPDGIFCVISGFLEFTNYKISENNSEFENSSSEFSVPDSSTDNSLNQEIDIPKQSKEMSDIAYNVQMAFSQISDKEILNSEKDTAIKIKSIIDFNNKSSVKLDKEKNSTSRKGSFIYNDRKNHSYNPGKRNRDGNRSNSTKKSFRIGAGGMVGYFSAITDMPSNVTVRVCPESHGHARTNSGTILAYLPLTSIKKLVSDFPIVYLTLAKHVSNNLSFLVHHIDYALDWIRIPGGKVVYNAGASSDAVHIVLSGRLRAISQSADFKKQKPILSEYGQGESIGETDVLAGDKRTFSLHTIRDSELVWIPKTLFAILISTYPKLTFHISKLIATRILMHSRKSQPMSEYGMSSKSLHSISNDQTSNQTINNLLNEPLDAWNSNSNLKTVCILPVSENVPIKEFASRLYDALVETSGPSIALLDNSSIMNAIGDIAFSRVGKLKTQSFLAEIEEKRKMVLYVADSSVNSPWTLRCIRQADCILIVGLGDEDSSVGPFEQLVLATRSTARKELVLLHNDRYCIPGTTRNWLSTREWIHAHHHIQMPLNTSKNNGNHHLSRNKSVFGISSNTQIVRNDNIFGLFRYLYFKLFGMFPQNLEDDFKNNIIEPNNSRRSRKYSIGSVNGNFSAEELPGNEESEFSAMLDSSIAATDTFKNIKGRFKSYYKKFISKRRGSISAPFKGCRSDFNRLSRRLTNKSVGLVLSGGGARGNALLGVLRAFEEAGIPVDMIGGTSIGAFYSGLYAQEPDTVSIFLRSKLFSNNMKSMWRKLLDVTWPILSYTTGNEFNRALWKVFKSTEIEDLWLPYYCVSTNVTHSRLEVHTSGTLWKYCRASMSLSGFLPPLCDSDGQMLVDGGYLDNLPVDYMRYGLGANMIFAIDIAGEDDTNPVHYGESVSGIGVILNNLNPFKKYSIPSLSDIQSRLAYVSSVQTLKSSKSLPGVVYAKIPPGNCGVLEFSKFNEVYKKGYLYASSWVNAWRSAGKLDIWAKKRIKSKLNNHQNIFRTHSYEEGADLYSNSSENIRRASRKSTDFLANDATNSGSLYKSSNNRSASSAKSEKSNTDVYVLDRNNSKVYLEYQSDGNYREPTESRLDSSMHLSRSQNNLKSDSQPM</sequence>
<keyword evidence="18" id="KW-1185">Reference proteome</keyword>
<dbReference type="PANTHER" id="PTHR14226">
    <property type="entry name" value="NEUROPATHY TARGET ESTERASE/SWISS CHEESE D.MELANOGASTER"/>
    <property type="match status" value="1"/>
</dbReference>
<evidence type="ECO:0000256" key="9">
    <source>
        <dbReference type="ARBA" id="ARBA00023098"/>
    </source>
</evidence>
<evidence type="ECO:0000256" key="10">
    <source>
        <dbReference type="ARBA" id="ARBA00023136"/>
    </source>
</evidence>
<keyword evidence="12" id="KW-0256">Endoplasmic reticulum</keyword>
<dbReference type="InterPro" id="IPR056556">
    <property type="entry name" value="NTE1_P-loop_dom"/>
</dbReference>
<feature type="signal peptide" evidence="14">
    <location>
        <begin position="1"/>
        <end position="21"/>
    </location>
</feature>
<feature type="chain" id="PRO_5012232668" description="Lysophospholipase NTE1" evidence="14">
    <location>
        <begin position="22"/>
        <end position="1808"/>
    </location>
</feature>
<dbReference type="CDD" id="cd00038">
    <property type="entry name" value="CAP_ED"/>
    <property type="match status" value="1"/>
</dbReference>
<evidence type="ECO:0000256" key="7">
    <source>
        <dbReference type="ARBA" id="ARBA00022963"/>
    </source>
</evidence>
<dbReference type="GO" id="GO:0004622">
    <property type="term" value="F:phosphatidylcholine lysophospholipase activity"/>
    <property type="evidence" value="ECO:0007669"/>
    <property type="project" value="UniProtKB-EC"/>
</dbReference>
<evidence type="ECO:0000256" key="2">
    <source>
        <dbReference type="ARBA" id="ARBA00006636"/>
    </source>
</evidence>
<dbReference type="GO" id="GO:0016042">
    <property type="term" value="P:lipid catabolic process"/>
    <property type="evidence" value="ECO:0007669"/>
    <property type="project" value="UniProtKB-UniRule"/>
</dbReference>
<dbReference type="GO" id="GO:0005789">
    <property type="term" value="C:endoplasmic reticulum membrane"/>
    <property type="evidence" value="ECO:0007669"/>
    <property type="project" value="UniProtKB-SubCell"/>
</dbReference>